<accession>A0A5B7EDR8</accession>
<reference evidence="2 3" key="1">
    <citation type="submission" date="2019-05" db="EMBL/GenBank/DDBJ databases">
        <title>Another draft genome of Portunus trituberculatus and its Hox gene families provides insights of decapod evolution.</title>
        <authorList>
            <person name="Jeong J.-H."/>
            <person name="Song I."/>
            <person name="Kim S."/>
            <person name="Choi T."/>
            <person name="Kim D."/>
            <person name="Ryu S."/>
            <person name="Kim W."/>
        </authorList>
    </citation>
    <scope>NUCLEOTIDE SEQUENCE [LARGE SCALE GENOMIC DNA]</scope>
    <source>
        <tissue evidence="2">Muscle</tissue>
    </source>
</reference>
<organism evidence="2 3">
    <name type="scientific">Portunus trituberculatus</name>
    <name type="common">Swimming crab</name>
    <name type="synonym">Neptunus trituberculatus</name>
    <dbReference type="NCBI Taxonomy" id="210409"/>
    <lineage>
        <taxon>Eukaryota</taxon>
        <taxon>Metazoa</taxon>
        <taxon>Ecdysozoa</taxon>
        <taxon>Arthropoda</taxon>
        <taxon>Crustacea</taxon>
        <taxon>Multicrustacea</taxon>
        <taxon>Malacostraca</taxon>
        <taxon>Eumalacostraca</taxon>
        <taxon>Eucarida</taxon>
        <taxon>Decapoda</taxon>
        <taxon>Pleocyemata</taxon>
        <taxon>Brachyura</taxon>
        <taxon>Eubrachyura</taxon>
        <taxon>Portunoidea</taxon>
        <taxon>Portunidae</taxon>
        <taxon>Portuninae</taxon>
        <taxon>Portunus</taxon>
    </lineage>
</organism>
<dbReference type="AlphaFoldDB" id="A0A5B7EDR8"/>
<dbReference type="Proteomes" id="UP000324222">
    <property type="component" value="Unassembled WGS sequence"/>
</dbReference>
<evidence type="ECO:0008006" key="4">
    <source>
        <dbReference type="Google" id="ProtNLM"/>
    </source>
</evidence>
<proteinExistence type="predicted"/>
<evidence type="ECO:0000313" key="2">
    <source>
        <dbReference type="EMBL" id="MPC31505.1"/>
    </source>
</evidence>
<sequence length="110" mass="11685">MLASPGSSWPSMMPSTLYTVLRWCWSFTTTVTCAPPASCGPRVAWCEEVPLELEGAQLCGTRWGKHSGGIGVQGSQWCSISRNNIGSVSSNLSNPHTTEAVEGVDLLLTG</sequence>
<gene>
    <name evidence="2" type="ORF">E2C01_024795</name>
</gene>
<evidence type="ECO:0000313" key="3">
    <source>
        <dbReference type="Proteomes" id="UP000324222"/>
    </source>
</evidence>
<protein>
    <recommendedName>
        <fullName evidence="4">Secreted protein</fullName>
    </recommendedName>
</protein>
<comment type="caution">
    <text evidence="2">The sequence shown here is derived from an EMBL/GenBank/DDBJ whole genome shotgun (WGS) entry which is preliminary data.</text>
</comment>
<keyword evidence="1" id="KW-0732">Signal</keyword>
<dbReference type="EMBL" id="VSRR010002450">
    <property type="protein sequence ID" value="MPC31505.1"/>
    <property type="molecule type" value="Genomic_DNA"/>
</dbReference>
<keyword evidence="3" id="KW-1185">Reference proteome</keyword>
<evidence type="ECO:0000256" key="1">
    <source>
        <dbReference type="SAM" id="SignalP"/>
    </source>
</evidence>
<feature type="chain" id="PRO_5023060831" description="Secreted protein" evidence="1">
    <location>
        <begin position="34"/>
        <end position="110"/>
    </location>
</feature>
<name>A0A5B7EDR8_PORTR</name>
<feature type="signal peptide" evidence="1">
    <location>
        <begin position="1"/>
        <end position="33"/>
    </location>
</feature>